<dbReference type="HOGENOM" id="CLU_1831050_0_0_9"/>
<evidence type="ECO:0000313" key="2">
    <source>
        <dbReference type="Proteomes" id="UP000014003"/>
    </source>
</evidence>
<dbReference type="PATRIC" id="fig|1053205.3.peg.5708"/>
<dbReference type="RefSeq" id="WP_016094879.1">
    <property type="nucleotide sequence ID" value="NZ_KB976126.1"/>
</dbReference>
<gene>
    <name evidence="1" type="ORF">IGA_05646</name>
</gene>
<organism evidence="1 2">
    <name type="scientific">Bacillus cereus HuA3-9</name>
    <dbReference type="NCBI Taxonomy" id="1053205"/>
    <lineage>
        <taxon>Bacteria</taxon>
        <taxon>Bacillati</taxon>
        <taxon>Bacillota</taxon>
        <taxon>Bacilli</taxon>
        <taxon>Bacillales</taxon>
        <taxon>Bacillaceae</taxon>
        <taxon>Bacillus</taxon>
        <taxon>Bacillus cereus group</taxon>
    </lineage>
</organism>
<evidence type="ECO:0000313" key="1">
    <source>
        <dbReference type="EMBL" id="EOO11383.1"/>
    </source>
</evidence>
<dbReference type="Proteomes" id="UP000014003">
    <property type="component" value="Unassembled WGS sequence"/>
</dbReference>
<sequence>MKIEASVKVELDWYRDRRCMNIQIRFINPLKRRFTPLGLRQRFCEIFDVSLFPQRLLGEEEIVYKIGQNYKEAESKFFDRVAELLQTKHLNRLVENEVRNFMGDYMEKHQLESIMKQVNQGHKVIVTIKEEKEQDEYSQS</sequence>
<dbReference type="EMBL" id="AHDZ01000070">
    <property type="protein sequence ID" value="EOO11383.1"/>
    <property type="molecule type" value="Genomic_DNA"/>
</dbReference>
<proteinExistence type="predicted"/>
<reference evidence="1 2" key="1">
    <citation type="submission" date="2012-12" db="EMBL/GenBank/DDBJ databases">
        <title>The Genome Sequence of Bacillus cereus HuA3-9.</title>
        <authorList>
            <consortium name="The Broad Institute Genome Sequencing Platform"/>
            <consortium name="The Broad Institute Genome Sequencing Center for Infectious Disease"/>
            <person name="Feldgarden M."/>
            <person name="Van der Auwera G.A."/>
            <person name="Mahillon J."/>
            <person name="Duprez V."/>
            <person name="Timmery S."/>
            <person name="Mattelet C."/>
            <person name="Dierick K."/>
            <person name="Sun M."/>
            <person name="Yu Z."/>
            <person name="Zhu L."/>
            <person name="Hu X."/>
            <person name="Shank E.B."/>
            <person name="Swiecicka I."/>
            <person name="Hansen B.M."/>
            <person name="Andrup L."/>
            <person name="Walker B."/>
            <person name="Young S.K."/>
            <person name="Zeng Q."/>
            <person name="Gargeya S."/>
            <person name="Fitzgerald M."/>
            <person name="Haas B."/>
            <person name="Abouelleil A."/>
            <person name="Alvarado L."/>
            <person name="Arachchi H.M."/>
            <person name="Berlin A.M."/>
            <person name="Chapman S.B."/>
            <person name="Dewar J."/>
            <person name="Goldberg J."/>
            <person name="Griggs A."/>
            <person name="Gujja S."/>
            <person name="Hansen M."/>
            <person name="Howarth C."/>
            <person name="Imamovic A."/>
            <person name="Larimer J."/>
            <person name="McCowan C."/>
            <person name="Murphy C."/>
            <person name="Neiman D."/>
            <person name="Pearson M."/>
            <person name="Priest M."/>
            <person name="Roberts A."/>
            <person name="Saif S."/>
            <person name="Shea T."/>
            <person name="Sisk P."/>
            <person name="Sykes S."/>
            <person name="Wortman J."/>
            <person name="Nusbaum C."/>
            <person name="Birren B."/>
        </authorList>
    </citation>
    <scope>NUCLEOTIDE SEQUENCE [LARGE SCALE GENOMIC DNA]</scope>
    <source>
        <strain evidence="1 2">HuA3-9</strain>
    </source>
</reference>
<name>R8CII7_BACCE</name>
<comment type="caution">
    <text evidence="1">The sequence shown here is derived from an EMBL/GenBank/DDBJ whole genome shotgun (WGS) entry which is preliminary data.</text>
</comment>
<accession>R8CII7</accession>
<protein>
    <submittedName>
        <fullName evidence="1">Uncharacterized protein</fullName>
    </submittedName>
</protein>
<dbReference type="AlphaFoldDB" id="R8CII7"/>